<dbReference type="GO" id="GO:0008270">
    <property type="term" value="F:zinc ion binding"/>
    <property type="evidence" value="ECO:0007669"/>
    <property type="project" value="UniProtKB-KW"/>
</dbReference>
<evidence type="ECO:0000256" key="4">
    <source>
        <dbReference type="ARBA" id="ARBA00005865"/>
    </source>
</evidence>
<evidence type="ECO:0000313" key="20">
    <source>
        <dbReference type="Proteomes" id="UP001519460"/>
    </source>
</evidence>
<name>A0ABD0KI57_9CAEN</name>
<evidence type="ECO:0000256" key="5">
    <source>
        <dbReference type="ARBA" id="ARBA00012759"/>
    </source>
</evidence>
<dbReference type="Pfam" id="PF02338">
    <property type="entry name" value="OTU"/>
    <property type="match status" value="1"/>
</dbReference>
<evidence type="ECO:0000256" key="10">
    <source>
        <dbReference type="ARBA" id="ARBA00022771"/>
    </source>
</evidence>
<dbReference type="PROSITE" id="PS50802">
    <property type="entry name" value="OTU"/>
    <property type="match status" value="1"/>
</dbReference>
<keyword evidence="9" id="KW-0479">Metal-binding</keyword>
<dbReference type="AlphaFoldDB" id="A0ABD0KI57"/>
<dbReference type="GO" id="GO:0004843">
    <property type="term" value="F:cysteine-type deubiquitinase activity"/>
    <property type="evidence" value="ECO:0007669"/>
    <property type="project" value="UniProtKB-EC"/>
</dbReference>
<proteinExistence type="inferred from homology"/>
<evidence type="ECO:0000256" key="3">
    <source>
        <dbReference type="ARBA" id="ARBA00004496"/>
    </source>
</evidence>
<dbReference type="CDD" id="cd22750">
    <property type="entry name" value="OTU_C64"/>
    <property type="match status" value="1"/>
</dbReference>
<feature type="domain" description="A20-type" evidence="18">
    <location>
        <begin position="455"/>
        <end position="490"/>
    </location>
</feature>
<gene>
    <name evidence="19" type="ORF">BaRGS_00022146</name>
</gene>
<evidence type="ECO:0000256" key="7">
    <source>
        <dbReference type="ARBA" id="ARBA00022553"/>
    </source>
</evidence>
<evidence type="ECO:0000256" key="9">
    <source>
        <dbReference type="ARBA" id="ARBA00022723"/>
    </source>
</evidence>
<dbReference type="PANTHER" id="PTHR13367:SF3">
    <property type="entry name" value="TUMOR NECROSIS FACTOR ALPHA-INDUCED PROTEIN 3"/>
    <property type="match status" value="1"/>
</dbReference>
<feature type="domain" description="OTU" evidence="17">
    <location>
        <begin position="92"/>
        <end position="262"/>
    </location>
</feature>
<dbReference type="EC" id="3.4.19.12" evidence="5"/>
<feature type="compositionally biased region" description="Polar residues" evidence="16">
    <location>
        <begin position="387"/>
        <end position="396"/>
    </location>
</feature>
<keyword evidence="15" id="KW-0539">Nucleus</keyword>
<dbReference type="GO" id="GO:0006508">
    <property type="term" value="P:proteolysis"/>
    <property type="evidence" value="ECO:0007669"/>
    <property type="project" value="UniProtKB-KW"/>
</dbReference>
<evidence type="ECO:0000259" key="17">
    <source>
        <dbReference type="PROSITE" id="PS50802"/>
    </source>
</evidence>
<dbReference type="GO" id="GO:0005737">
    <property type="term" value="C:cytoplasm"/>
    <property type="evidence" value="ECO:0007669"/>
    <property type="project" value="UniProtKB-SubCell"/>
</dbReference>
<keyword evidence="11" id="KW-0833">Ubl conjugation pathway</keyword>
<feature type="region of interest" description="Disordered" evidence="16">
    <location>
        <begin position="557"/>
        <end position="606"/>
    </location>
</feature>
<evidence type="ECO:0000256" key="11">
    <source>
        <dbReference type="ARBA" id="ARBA00022786"/>
    </source>
</evidence>
<evidence type="ECO:0000256" key="8">
    <source>
        <dbReference type="ARBA" id="ARBA00022670"/>
    </source>
</evidence>
<dbReference type="SMART" id="SM00259">
    <property type="entry name" value="ZnF_A20"/>
    <property type="match status" value="6"/>
</dbReference>
<evidence type="ECO:0000256" key="16">
    <source>
        <dbReference type="SAM" id="MobiDB-lite"/>
    </source>
</evidence>
<dbReference type="EMBL" id="JACVVK020000176">
    <property type="protein sequence ID" value="KAK7486621.1"/>
    <property type="molecule type" value="Genomic_DNA"/>
</dbReference>
<keyword evidence="8" id="KW-0645">Protease</keyword>
<comment type="caution">
    <text evidence="19">The sequence shown here is derived from an EMBL/GenBank/DDBJ whole genome shotgun (WGS) entry which is preliminary data.</text>
</comment>
<feature type="region of interest" description="Disordered" evidence="16">
    <location>
        <begin position="387"/>
        <end position="424"/>
    </location>
</feature>
<evidence type="ECO:0000256" key="15">
    <source>
        <dbReference type="ARBA" id="ARBA00023242"/>
    </source>
</evidence>
<evidence type="ECO:0000313" key="19">
    <source>
        <dbReference type="EMBL" id="KAK7486621.1"/>
    </source>
</evidence>
<comment type="catalytic activity">
    <reaction evidence="1">
        <text>Thiol-dependent hydrolysis of ester, thioester, amide, peptide and isopeptide bonds formed by the C-terminal Gly of ubiquitin (a 76-residue protein attached to proteins as an intracellular targeting signal).</text>
        <dbReference type="EC" id="3.4.19.12"/>
    </reaction>
</comment>
<protein>
    <recommendedName>
        <fullName evidence="5">ubiquitinyl hydrolase 1</fullName>
        <ecNumber evidence="5">3.4.19.12</ecNumber>
    </recommendedName>
</protein>
<dbReference type="GO" id="GO:0070647">
    <property type="term" value="P:protein modification by small protein conjugation or removal"/>
    <property type="evidence" value="ECO:0007669"/>
    <property type="project" value="UniProtKB-ARBA"/>
</dbReference>
<accession>A0ABD0KI57</accession>
<dbReference type="GO" id="GO:0005634">
    <property type="term" value="C:nucleus"/>
    <property type="evidence" value="ECO:0007669"/>
    <property type="project" value="UniProtKB-SubCell"/>
</dbReference>
<reference evidence="19 20" key="1">
    <citation type="journal article" date="2023" name="Sci. Data">
        <title>Genome assembly of the Korean intertidal mud-creeper Batillaria attramentaria.</title>
        <authorList>
            <person name="Patra A.K."/>
            <person name="Ho P.T."/>
            <person name="Jun S."/>
            <person name="Lee S.J."/>
            <person name="Kim Y."/>
            <person name="Won Y.J."/>
        </authorList>
    </citation>
    <scope>NUCLEOTIDE SEQUENCE [LARGE SCALE GENOMIC DNA]</scope>
    <source>
        <strain evidence="19">Wonlab-2016</strain>
    </source>
</reference>
<dbReference type="Proteomes" id="UP001519460">
    <property type="component" value="Unassembled WGS sequence"/>
</dbReference>
<keyword evidence="13" id="KW-0788">Thiol protease</keyword>
<keyword evidence="10" id="KW-0863">Zinc-finger</keyword>
<keyword evidence="20" id="KW-1185">Reference proteome</keyword>
<dbReference type="Gene3D" id="1.20.5.4770">
    <property type="match status" value="2"/>
</dbReference>
<evidence type="ECO:0000259" key="18">
    <source>
        <dbReference type="PROSITE" id="PS51036"/>
    </source>
</evidence>
<evidence type="ECO:0000256" key="14">
    <source>
        <dbReference type="ARBA" id="ARBA00022833"/>
    </source>
</evidence>
<evidence type="ECO:0000256" key="13">
    <source>
        <dbReference type="ARBA" id="ARBA00022807"/>
    </source>
</evidence>
<keyword evidence="7" id="KW-0597">Phosphoprotein</keyword>
<dbReference type="PROSITE" id="PS51036">
    <property type="entry name" value="ZF_A20"/>
    <property type="match status" value="2"/>
</dbReference>
<dbReference type="InterPro" id="IPR002653">
    <property type="entry name" value="Znf_A20"/>
</dbReference>
<feature type="compositionally biased region" description="Low complexity" evidence="16">
    <location>
        <begin position="567"/>
        <end position="588"/>
    </location>
</feature>
<evidence type="ECO:0000256" key="1">
    <source>
        <dbReference type="ARBA" id="ARBA00000707"/>
    </source>
</evidence>
<sequence>MSLSKSFGDSNPEKKRAVEKWVYSNIDYEQIKHGFPICFYRNTSYYLTDLLNLKNCPEDMRRQMLDAVVDRDMQDDLQDARLINWCRNVSSVLPIKVPKDGNCLLHAIATAVWGILDDNLLLRRLLNVALSTDNGGRFYSRWLRNRLGQISQAIGRIPDSNTESTQLEWAEVCGCLDPERTASVAVPHRFLESIHVYTVANILRRPIIILTDSSVRAFSGLSLQDNDMGGVYLPLEWDWADTFRTPVLLAYAHNHFCPLLFADRPQSSSSPSTYRKNLAPLVTGKLEQLPVRLLLEGEEPEVGELLKKYLKVKETVMTLEGSIHSILCAEFETSNLPDDLNVVADFFRDCRQRYQHPSTDLHGLHHAEVAPQPQAPVALQFENFQRTGNQNQSASSPKHARTGQPPRGLADAHHHWPQQSHHYETRQVAAPLVIPPPNMIPQYGSLHSQESSLNPPPSRKCIVPSCKFYGDPTLGMMCSNCFKQYTITESRCMAAALAYERQQPTAPLASIGAQEEEYLPSMMSERCKKGCGYRCSRKTHPYCHECAEKLRREAQEKARAEERSEVTGAGAAAATPAAPMETSSASAPNLVPPSASPAAEQTNAPASRSQILDPFVTPSIPPVSGQAGTNFAQYGDLIQFPSLARKSSEMPAPGSGPTVTMTSPTQVLSNISMSAPLTPPDDTNDMELFGCGRSAAVTSEQPAATTTTHTPSGQNLLGGITNRTPTNNLSEQGRPSASAGQKCIAEGCSEDAVVQNRCSRCYIGMGLNLDPGMTQKLKQMSHRQNSLTSAGGHVNTSPKPIVTQNKAVENLTNPQQGNAMSSFPRPPNSNPPMNASTTYVQSWLQSSGPQGQGQAMGLPERQGGDELGQDLLASGEACHMSGIKCVSPVCTNQVLQPGQLCESCQTILRTAKQGSQAPAGSVQESSSGDRQKCLEENCSFHGAVKTHGYCSEHYRQLFARQLAEETRWAHPANMARTVPLARNQQFVNMTPELRPITAPQGLVGARCAMPGCSYYGDPKQKNMCGKHYQEHISSIASSSNVRVNVPRASPCVQFSHQSATVAKPSSPNVMVTPETGAATVFMQGAVSVPPPSFPIAESGSPGSSFAGQVAVGQSRSLDETYTRVTTKNVRPCMTPGCSNYGNSSKGGLCNSCFENSELVRQTILGEEECG</sequence>
<dbReference type="Gene3D" id="4.10.240.30">
    <property type="match status" value="2"/>
</dbReference>
<dbReference type="InterPro" id="IPR003323">
    <property type="entry name" value="OTU_dom"/>
</dbReference>
<evidence type="ECO:0000256" key="2">
    <source>
        <dbReference type="ARBA" id="ARBA00004123"/>
    </source>
</evidence>
<comment type="subcellular location">
    <subcellularLocation>
        <location evidence="3">Cytoplasm</location>
    </subcellularLocation>
    <subcellularLocation>
        <location evidence="2">Nucleus</location>
    </subcellularLocation>
</comment>
<comment type="similarity">
    <text evidence="4">Belongs to the peptidase C64 family.</text>
</comment>
<organism evidence="19 20">
    <name type="scientific">Batillaria attramentaria</name>
    <dbReference type="NCBI Taxonomy" id="370345"/>
    <lineage>
        <taxon>Eukaryota</taxon>
        <taxon>Metazoa</taxon>
        <taxon>Spiralia</taxon>
        <taxon>Lophotrochozoa</taxon>
        <taxon>Mollusca</taxon>
        <taxon>Gastropoda</taxon>
        <taxon>Caenogastropoda</taxon>
        <taxon>Sorbeoconcha</taxon>
        <taxon>Cerithioidea</taxon>
        <taxon>Batillariidae</taxon>
        <taxon>Batillaria</taxon>
    </lineage>
</organism>
<dbReference type="InterPro" id="IPR051346">
    <property type="entry name" value="OTU_Deubiquitinase"/>
</dbReference>
<evidence type="ECO:0000256" key="6">
    <source>
        <dbReference type="ARBA" id="ARBA00022490"/>
    </source>
</evidence>
<feature type="domain" description="A20-type" evidence="18">
    <location>
        <begin position="1126"/>
        <end position="1161"/>
    </location>
</feature>
<dbReference type="PANTHER" id="PTHR13367">
    <property type="entry name" value="UBIQUITIN THIOESTERASE"/>
    <property type="match status" value="1"/>
</dbReference>
<keyword evidence="14" id="KW-0862">Zinc</keyword>
<evidence type="ECO:0000256" key="12">
    <source>
        <dbReference type="ARBA" id="ARBA00022801"/>
    </source>
</evidence>
<keyword evidence="12" id="KW-0378">Hydrolase</keyword>
<keyword evidence="6" id="KW-0963">Cytoplasm</keyword>